<reference evidence="1 2" key="1">
    <citation type="submission" date="2005-09" db="EMBL/GenBank/DDBJ databases">
        <authorList>
            <person name="Mural R.J."/>
            <person name="Li P.W."/>
            <person name="Adams M.D."/>
            <person name="Amanatides P.G."/>
            <person name="Baden-Tillson H."/>
            <person name="Barnstead M."/>
            <person name="Chin S.H."/>
            <person name="Dew I."/>
            <person name="Evans C.A."/>
            <person name="Ferriera S."/>
            <person name="Flanigan M."/>
            <person name="Fosler C."/>
            <person name="Glodek A."/>
            <person name="Gu Z."/>
            <person name="Holt R.A."/>
            <person name="Jennings D."/>
            <person name="Kraft C.L."/>
            <person name="Lu F."/>
            <person name="Nguyen T."/>
            <person name="Nusskern D.R."/>
            <person name="Pfannkoch C.M."/>
            <person name="Sitter C."/>
            <person name="Sutton G.G."/>
            <person name="Venter J.C."/>
            <person name="Wang Z."/>
            <person name="Woodage T."/>
            <person name="Zheng X.H."/>
            <person name="Zhong F."/>
        </authorList>
    </citation>
    <scope>NUCLEOTIDE SEQUENCE [LARGE SCALE GENOMIC DNA]</scope>
    <source>
        <strain>BN</strain>
        <strain evidence="2">Sprague-Dawley</strain>
    </source>
</reference>
<sequence>MKTQLRISFVLRERIKGMGSGWKESQSGYLHLPGLRKPLRMAELLFFTPLFMGSRVPPLERSD</sequence>
<evidence type="ECO:0000313" key="2">
    <source>
        <dbReference type="Proteomes" id="UP000234681"/>
    </source>
</evidence>
<protein>
    <submittedName>
        <fullName evidence="1">RCG27479</fullName>
    </submittedName>
</protein>
<name>A6K7A9_RAT</name>
<dbReference type="Proteomes" id="UP000234681">
    <property type="component" value="Chromosome 3"/>
</dbReference>
<accession>A6K7A9</accession>
<proteinExistence type="predicted"/>
<evidence type="ECO:0000313" key="1">
    <source>
        <dbReference type="EMBL" id="EDL95110.1"/>
    </source>
</evidence>
<dbReference type="AlphaFoldDB" id="A6K7A9"/>
<gene>
    <name evidence="1" type="ORF">rCG_27479</name>
</gene>
<organism evidence="1 2">
    <name type="scientific">Rattus norvegicus</name>
    <name type="common">Rat</name>
    <dbReference type="NCBI Taxonomy" id="10116"/>
    <lineage>
        <taxon>Eukaryota</taxon>
        <taxon>Metazoa</taxon>
        <taxon>Chordata</taxon>
        <taxon>Craniata</taxon>
        <taxon>Vertebrata</taxon>
        <taxon>Euteleostomi</taxon>
        <taxon>Mammalia</taxon>
        <taxon>Eutheria</taxon>
        <taxon>Euarchontoglires</taxon>
        <taxon>Glires</taxon>
        <taxon>Rodentia</taxon>
        <taxon>Myomorpha</taxon>
        <taxon>Muroidea</taxon>
        <taxon>Muridae</taxon>
        <taxon>Murinae</taxon>
        <taxon>Rattus</taxon>
    </lineage>
</organism>
<dbReference type="EMBL" id="CH474026">
    <property type="protein sequence ID" value="EDL95110.1"/>
    <property type="molecule type" value="Genomic_DNA"/>
</dbReference>